<evidence type="ECO:0000256" key="2">
    <source>
        <dbReference type="ARBA" id="ARBA00004806"/>
    </source>
</evidence>
<comment type="similarity">
    <text evidence="4 14">Belongs to the APS kinase family.</text>
</comment>
<dbReference type="CDD" id="cd02027">
    <property type="entry name" value="APSK"/>
    <property type="match status" value="1"/>
</dbReference>
<dbReference type="HAMAP" id="MF_02095">
    <property type="entry name" value="CysQ"/>
    <property type="match status" value="1"/>
</dbReference>
<evidence type="ECO:0000256" key="9">
    <source>
        <dbReference type="ARBA" id="ARBA00022741"/>
    </source>
</evidence>
<evidence type="ECO:0000256" key="6">
    <source>
        <dbReference type="ARBA" id="ARBA00022519"/>
    </source>
</evidence>
<feature type="binding site" evidence="15">
    <location>
        <position position="84"/>
    </location>
    <ligand>
        <name>Mg(2+)</name>
        <dbReference type="ChEBI" id="CHEBI:18420"/>
        <label>2</label>
    </ligand>
</feature>
<feature type="binding site" evidence="14">
    <location>
        <begin position="311"/>
        <end position="318"/>
    </location>
    <ligand>
        <name>ATP</name>
        <dbReference type="ChEBI" id="CHEBI:30616"/>
    </ligand>
</feature>
<comment type="cofactor">
    <cofactor evidence="15">
        <name>Mg(2+)</name>
        <dbReference type="ChEBI" id="CHEBI:18420"/>
    </cofactor>
</comment>
<keyword evidence="12 15" id="KW-0460">Magnesium</keyword>
<feature type="binding site" evidence="15">
    <location>
        <position position="87"/>
    </location>
    <ligand>
        <name>Mg(2+)</name>
        <dbReference type="ChEBI" id="CHEBI:18420"/>
        <label>2</label>
    </ligand>
</feature>
<dbReference type="InterPro" id="IPR000760">
    <property type="entry name" value="Inositol_monophosphatase-like"/>
</dbReference>
<comment type="similarity">
    <text evidence="3 15">Belongs to the inositol monophosphatase superfamily. CysQ family.</text>
</comment>
<comment type="subcellular location">
    <subcellularLocation>
        <location evidence="15">Cell inner membrane</location>
        <topology evidence="15">Peripheral membrane protein</topology>
        <orientation evidence="15">Cytoplasmic side</orientation>
    </subcellularLocation>
</comment>
<feature type="binding site" evidence="15">
    <location>
        <position position="64"/>
    </location>
    <ligand>
        <name>substrate</name>
    </ligand>
</feature>
<feature type="binding site" evidence="15">
    <location>
        <begin position="86"/>
        <end position="89"/>
    </location>
    <ligand>
        <name>substrate</name>
    </ligand>
</feature>
<dbReference type="RefSeq" id="WP_217682036.1">
    <property type="nucleotide sequence ID" value="NZ_JAHRGL010000030.1"/>
</dbReference>
<evidence type="ECO:0000313" key="17">
    <source>
        <dbReference type="EMBL" id="MBV2133590.1"/>
    </source>
</evidence>
<feature type="active site" description="Phosphoserine intermediate" evidence="14">
    <location>
        <position position="385"/>
    </location>
</feature>
<dbReference type="PANTHER" id="PTHR11055">
    <property type="entry name" value="BIFUNCTIONAL 3'-PHOSPHOADENOSINE 5'-PHOSPHOSULFATE SYNTHASE"/>
    <property type="match status" value="1"/>
</dbReference>
<accession>A0ABS6MYH4</accession>
<feature type="binding site" evidence="15">
    <location>
        <position position="64"/>
    </location>
    <ligand>
        <name>Mg(2+)</name>
        <dbReference type="ChEBI" id="CHEBI:18420"/>
        <label>1</label>
    </ligand>
</feature>
<dbReference type="CDD" id="cd01638">
    <property type="entry name" value="CysQ"/>
    <property type="match status" value="1"/>
</dbReference>
<keyword evidence="14" id="KW-0597">Phosphoprotein</keyword>
<protein>
    <recommendedName>
        <fullName evidence="14 15">Multifunctional fusion protein</fullName>
    </recommendedName>
    <domain>
        <recommendedName>
            <fullName evidence="14">Adenylyl-sulfate kinase</fullName>
            <ecNumber evidence="14">2.7.1.25</ecNumber>
        </recommendedName>
        <alternativeName>
            <fullName evidence="14">APS kinase</fullName>
        </alternativeName>
        <alternativeName>
            <fullName evidence="14">ATP adenosine-5'-phosphosulfate 3'-phosphotransferase</fullName>
        </alternativeName>
        <alternativeName>
            <fullName evidence="14">Adenosine-5'-phosphosulfate kinase</fullName>
        </alternativeName>
    </domain>
    <domain>
        <recommendedName>
            <fullName evidence="15">3'(2'),5'-bisphosphate nucleotidase CysQ</fullName>
            <ecNumber evidence="15">3.1.3.7</ecNumber>
        </recommendedName>
        <alternativeName>
            <fullName evidence="15">3'(2'),5-bisphosphonucleoside 3'(2')-phosphohydrolase</fullName>
        </alternativeName>
        <alternativeName>
            <fullName evidence="15">3'-phosphoadenosine 5'-phosphate phosphatase</fullName>
            <shortName evidence="15">PAP phosphatase</shortName>
        </alternativeName>
    </domain>
</protein>
<keyword evidence="5 15" id="KW-1003">Cell membrane</keyword>
<feature type="binding site" evidence="15">
    <location>
        <position position="212"/>
    </location>
    <ligand>
        <name>Mg(2+)</name>
        <dbReference type="ChEBI" id="CHEBI:18420"/>
        <label>2</label>
    </ligand>
</feature>
<dbReference type="Pfam" id="PF00459">
    <property type="entry name" value="Inositol_P"/>
    <property type="match status" value="1"/>
</dbReference>
<comment type="function">
    <text evidence="15">Converts adenosine-3',5'-bisphosphate (PAP) to AMP.</text>
</comment>
<dbReference type="InterPro" id="IPR006240">
    <property type="entry name" value="CysQ"/>
</dbReference>
<evidence type="ECO:0000256" key="14">
    <source>
        <dbReference type="HAMAP-Rule" id="MF_00065"/>
    </source>
</evidence>
<proteinExistence type="inferred from homology"/>
<comment type="function">
    <text evidence="1 14">Catalyzes the synthesis of activated sulfate.</text>
</comment>
<organism evidence="17 18">
    <name type="scientific">Geopseudomonas aromaticivorans</name>
    <dbReference type="NCBI Taxonomy" id="2849492"/>
    <lineage>
        <taxon>Bacteria</taxon>
        <taxon>Pseudomonadati</taxon>
        <taxon>Pseudomonadota</taxon>
        <taxon>Gammaproteobacteria</taxon>
        <taxon>Pseudomonadales</taxon>
        <taxon>Pseudomonadaceae</taxon>
        <taxon>Geopseudomonas</taxon>
    </lineage>
</organism>
<evidence type="ECO:0000256" key="5">
    <source>
        <dbReference type="ARBA" id="ARBA00022475"/>
    </source>
</evidence>
<dbReference type="PROSITE" id="PS00630">
    <property type="entry name" value="IMP_2"/>
    <property type="match status" value="1"/>
</dbReference>
<dbReference type="InterPro" id="IPR059117">
    <property type="entry name" value="APS_kinase_dom"/>
</dbReference>
<keyword evidence="18" id="KW-1185">Reference proteome</keyword>
<keyword evidence="15 17" id="KW-0378">Hydrolase</keyword>
<dbReference type="InterPro" id="IPR002891">
    <property type="entry name" value="APS"/>
</dbReference>
<feature type="domain" description="APS kinase" evidence="16">
    <location>
        <begin position="303"/>
        <end position="452"/>
    </location>
</feature>
<name>A0ABS6MYH4_9GAMM</name>
<keyword evidence="8 15" id="KW-0479">Metal-binding</keyword>
<keyword evidence="11 14" id="KW-0067">ATP-binding</keyword>
<dbReference type="InterPro" id="IPR020583">
    <property type="entry name" value="Inositol_monoP_metal-BS"/>
</dbReference>
<evidence type="ECO:0000256" key="12">
    <source>
        <dbReference type="ARBA" id="ARBA00022842"/>
    </source>
</evidence>
<dbReference type="InterPro" id="IPR020550">
    <property type="entry name" value="Inositol_monophosphatase_CS"/>
</dbReference>
<evidence type="ECO:0000313" key="18">
    <source>
        <dbReference type="Proteomes" id="UP000813068"/>
    </source>
</evidence>
<keyword evidence="7 14" id="KW-0808">Transferase</keyword>
<feature type="binding site" evidence="15">
    <location>
        <position position="86"/>
    </location>
    <ligand>
        <name>Mg(2+)</name>
        <dbReference type="ChEBI" id="CHEBI:18420"/>
        <label>1</label>
    </ligand>
</feature>
<keyword evidence="9 14" id="KW-0547">Nucleotide-binding</keyword>
<comment type="catalytic activity">
    <reaction evidence="15">
        <text>adenosine 3',5'-bisphosphate + H2O = AMP + phosphate</text>
        <dbReference type="Rhea" id="RHEA:10040"/>
        <dbReference type="ChEBI" id="CHEBI:15377"/>
        <dbReference type="ChEBI" id="CHEBI:43474"/>
        <dbReference type="ChEBI" id="CHEBI:58343"/>
        <dbReference type="ChEBI" id="CHEBI:456215"/>
        <dbReference type="EC" id="3.1.3.7"/>
    </reaction>
</comment>
<keyword evidence="13 15" id="KW-0472">Membrane</keyword>
<reference evidence="17 18" key="1">
    <citation type="submission" date="2021-06" db="EMBL/GenBank/DDBJ databases">
        <title>Differences between aerobic and microaerobic xylene degrading microbial communities.</title>
        <authorList>
            <person name="Banerjee S."/>
            <person name="Tancsics A."/>
        </authorList>
    </citation>
    <scope>NUCLEOTIDE SEQUENCE [LARGE SCALE GENOMIC DNA]</scope>
    <source>
        <strain evidence="17 18">MAP12</strain>
    </source>
</reference>
<dbReference type="GO" id="GO:0008441">
    <property type="term" value="F:3'(2'),5'-bisphosphate nucleotidase activity"/>
    <property type="evidence" value="ECO:0007669"/>
    <property type="project" value="UniProtKB-EC"/>
</dbReference>
<evidence type="ECO:0000256" key="15">
    <source>
        <dbReference type="HAMAP-Rule" id="MF_02095"/>
    </source>
</evidence>
<evidence type="ECO:0000256" key="3">
    <source>
        <dbReference type="ARBA" id="ARBA00005289"/>
    </source>
</evidence>
<evidence type="ECO:0000256" key="4">
    <source>
        <dbReference type="ARBA" id="ARBA00007008"/>
    </source>
</evidence>
<dbReference type="NCBIfam" id="TIGR00455">
    <property type="entry name" value="apsK"/>
    <property type="match status" value="1"/>
</dbReference>
<comment type="caution">
    <text evidence="17">The sequence shown here is derived from an EMBL/GenBank/DDBJ whole genome shotgun (WGS) entry which is preliminary data.</text>
</comment>
<dbReference type="EC" id="2.7.1.25" evidence="14"/>
<dbReference type="NCBIfam" id="NF003013">
    <property type="entry name" value="PRK03846.1"/>
    <property type="match status" value="1"/>
</dbReference>
<sequence length="481" mass="53034">MIDIQAVRHIAESAGQLIMTVYQRDFSVQDKPDASPLTEADLLAHRHILDALTALTPEIPVLSEEAADIDGEVRCRWSRYWLVDPLDGTKEFIKKNGEFTVNIALIEEGEPVMGVVHAPALAVSYWAARESGAFKSVGREPAQPIRVAPLPGDHQPWRVVGSRSHASPEFNTFMADLPDAELVSMGSSLKLCLVAEGRADLYPRLGPTSEWDTAAAHAVVSAAGGRVLSWPDLQPLRYNQRPDSLLNPFFMVCAEPHSAWLPASTAEATGIVYEHRVHDSKSEVVWHRTQVSQAMRAASLQQRPCCIWLTGLSGSGKSTIANALELELHQSGQHTFLLDGDNVRQGLNRDLGMSATDRAENIRRIGEVAKLMVDAGLIVVTAFISPFREDRERVRAMFGKGEFIEVFVDTPLEECEKRDPKGLYQKAREGKIRDFTGIDSPYEAPADAEIVLYTTQMDVKQCVAHIRSVLAQKPAEQSTAP</sequence>
<comment type="catalytic activity">
    <reaction evidence="14">
        <text>adenosine 5'-phosphosulfate + ATP = 3'-phosphoadenylyl sulfate + ADP + H(+)</text>
        <dbReference type="Rhea" id="RHEA:24152"/>
        <dbReference type="ChEBI" id="CHEBI:15378"/>
        <dbReference type="ChEBI" id="CHEBI:30616"/>
        <dbReference type="ChEBI" id="CHEBI:58243"/>
        <dbReference type="ChEBI" id="CHEBI:58339"/>
        <dbReference type="ChEBI" id="CHEBI:456216"/>
        <dbReference type="EC" id="2.7.1.25"/>
    </reaction>
</comment>
<feature type="binding site" evidence="15">
    <location>
        <position position="84"/>
    </location>
    <ligand>
        <name>Mg(2+)</name>
        <dbReference type="ChEBI" id="CHEBI:18420"/>
        <label>1</label>
    </ligand>
</feature>
<dbReference type="PANTHER" id="PTHR11055:SF63">
    <property type="entry name" value="ADENYLYL-SULFATE KINASE 1, CHLOROPLASTIC"/>
    <property type="match status" value="1"/>
</dbReference>
<evidence type="ECO:0000259" key="16">
    <source>
        <dbReference type="Pfam" id="PF01583"/>
    </source>
</evidence>
<evidence type="ECO:0000256" key="11">
    <source>
        <dbReference type="ARBA" id="ARBA00022840"/>
    </source>
</evidence>
<evidence type="ECO:0000256" key="8">
    <source>
        <dbReference type="ARBA" id="ARBA00022723"/>
    </source>
</evidence>
<dbReference type="NCBIfam" id="TIGR01331">
    <property type="entry name" value="bisphos_cysQ"/>
    <property type="match status" value="1"/>
</dbReference>
<dbReference type="PROSITE" id="PS00629">
    <property type="entry name" value="IMP_1"/>
    <property type="match status" value="1"/>
</dbReference>
<gene>
    <name evidence="15 17" type="primary">cysQ</name>
    <name evidence="14" type="synonym">cysC</name>
    <name evidence="17" type="ORF">KRX52_12385</name>
</gene>
<dbReference type="Pfam" id="PF01583">
    <property type="entry name" value="APS_kinase"/>
    <property type="match status" value="1"/>
</dbReference>
<keyword evidence="10 14" id="KW-0418">Kinase</keyword>
<comment type="pathway">
    <text evidence="2 14">Sulfur metabolism; hydrogen sulfide biosynthesis; sulfite from sulfate: step 2/3.</text>
</comment>
<evidence type="ECO:0000256" key="10">
    <source>
        <dbReference type="ARBA" id="ARBA00022777"/>
    </source>
</evidence>
<dbReference type="HAMAP" id="MF_00065">
    <property type="entry name" value="Adenylyl_sulf_kinase"/>
    <property type="match status" value="1"/>
</dbReference>
<evidence type="ECO:0000256" key="7">
    <source>
        <dbReference type="ARBA" id="ARBA00022679"/>
    </source>
</evidence>
<keyword evidence="6 15" id="KW-0997">Cell inner membrane</keyword>
<feature type="binding site" evidence="15">
    <location>
        <position position="212"/>
    </location>
    <ligand>
        <name>substrate</name>
    </ligand>
</feature>
<dbReference type="EC" id="3.1.3.7" evidence="15"/>
<dbReference type="EMBL" id="JAHRGL010000030">
    <property type="protein sequence ID" value="MBV2133590.1"/>
    <property type="molecule type" value="Genomic_DNA"/>
</dbReference>
<evidence type="ECO:0000256" key="13">
    <source>
        <dbReference type="ARBA" id="ARBA00023136"/>
    </source>
</evidence>
<dbReference type="Proteomes" id="UP000813068">
    <property type="component" value="Unassembled WGS sequence"/>
</dbReference>
<evidence type="ECO:0000256" key="1">
    <source>
        <dbReference type="ARBA" id="ARBA00002632"/>
    </source>
</evidence>